<gene>
    <name evidence="2" type="ORF">SAMN04487904_11327</name>
</gene>
<protein>
    <submittedName>
        <fullName evidence="2">Uncharacterized protein</fullName>
    </submittedName>
</protein>
<sequence>MRRGRPYLGRHGFRPCRLPGHVPALSGDLAVPGPQPTPLANGDRHATDSGPVLPGWSRDPTTLARVLDGLRRLQPAE</sequence>
<evidence type="ECO:0000313" key="2">
    <source>
        <dbReference type="EMBL" id="SFT91526.1"/>
    </source>
</evidence>
<feature type="region of interest" description="Disordered" evidence="1">
    <location>
        <begin position="1"/>
        <end position="60"/>
    </location>
</feature>
<reference evidence="3" key="1">
    <citation type="submission" date="2016-10" db="EMBL/GenBank/DDBJ databases">
        <authorList>
            <person name="Varghese N."/>
            <person name="Submissions S."/>
        </authorList>
    </citation>
    <scope>NUCLEOTIDE SEQUENCE [LARGE SCALE GENOMIC DNA]</scope>
    <source>
        <strain evidence="3">DSM 45501</strain>
    </source>
</reference>
<evidence type="ECO:0000313" key="3">
    <source>
        <dbReference type="Proteomes" id="UP000199165"/>
    </source>
</evidence>
<dbReference type="EMBL" id="FPAT01000013">
    <property type="protein sequence ID" value="SFT91526.1"/>
    <property type="molecule type" value="Genomic_DNA"/>
</dbReference>
<accession>A0A1I7BWD8</accession>
<evidence type="ECO:0000256" key="1">
    <source>
        <dbReference type="SAM" id="MobiDB-lite"/>
    </source>
</evidence>
<proteinExistence type="predicted"/>
<dbReference type="STRING" id="995060.SAMN04487904_11327"/>
<keyword evidence="3" id="KW-1185">Reference proteome</keyword>
<dbReference type="AlphaFoldDB" id="A0A1I7BWD8"/>
<name>A0A1I7BWD8_9ACTN</name>
<dbReference type="Proteomes" id="UP000199165">
    <property type="component" value="Unassembled WGS sequence"/>
</dbReference>
<organism evidence="2 3">
    <name type="scientific">Actinopolyspora righensis</name>
    <dbReference type="NCBI Taxonomy" id="995060"/>
    <lineage>
        <taxon>Bacteria</taxon>
        <taxon>Bacillati</taxon>
        <taxon>Actinomycetota</taxon>
        <taxon>Actinomycetes</taxon>
        <taxon>Actinopolysporales</taxon>
        <taxon>Actinopolysporaceae</taxon>
        <taxon>Actinopolyspora</taxon>
        <taxon>Actinopolyspora alba group</taxon>
    </lineage>
</organism>